<evidence type="ECO:0000256" key="2">
    <source>
        <dbReference type="ARBA" id="ARBA00004401"/>
    </source>
</evidence>
<feature type="domain" description="Peptidase S26" evidence="9">
    <location>
        <begin position="111"/>
        <end position="280"/>
    </location>
</feature>
<dbReference type="EMBL" id="ADLN01000090">
    <property type="protein sequence ID" value="EHI58742.1"/>
    <property type="molecule type" value="Genomic_DNA"/>
</dbReference>
<dbReference type="InterPro" id="IPR019533">
    <property type="entry name" value="Peptidase_S26"/>
</dbReference>
<evidence type="ECO:0000256" key="7">
    <source>
        <dbReference type="RuleBase" id="RU362042"/>
    </source>
</evidence>
<gene>
    <name evidence="10" type="ORF">HMPREF9473_03258</name>
</gene>
<dbReference type="CDD" id="cd06462">
    <property type="entry name" value="Peptidase_S24_S26"/>
    <property type="match status" value="1"/>
</dbReference>
<evidence type="ECO:0000256" key="6">
    <source>
        <dbReference type="PIRSR" id="PIRSR600223-1"/>
    </source>
</evidence>
<evidence type="ECO:0000259" key="9">
    <source>
        <dbReference type="Pfam" id="PF10502"/>
    </source>
</evidence>
<dbReference type="GO" id="GO:0005886">
    <property type="term" value="C:plasma membrane"/>
    <property type="evidence" value="ECO:0007669"/>
    <property type="project" value="UniProtKB-SubCell"/>
</dbReference>
<dbReference type="GO" id="GO:0006465">
    <property type="term" value="P:signal peptide processing"/>
    <property type="evidence" value="ECO:0007669"/>
    <property type="project" value="InterPro"/>
</dbReference>
<dbReference type="PROSITE" id="PS00760">
    <property type="entry name" value="SPASE_I_2"/>
    <property type="match status" value="1"/>
</dbReference>
<keyword evidence="7" id="KW-0645">Protease</keyword>
<comment type="caution">
    <text evidence="10">The sequence shown here is derived from an EMBL/GenBank/DDBJ whole genome shotgun (WGS) entry which is preliminary data.</text>
</comment>
<dbReference type="NCBIfam" id="TIGR02227">
    <property type="entry name" value="sigpep_I_bact"/>
    <property type="match status" value="1"/>
</dbReference>
<dbReference type="SUPFAM" id="SSF51306">
    <property type="entry name" value="LexA/Signal peptidase"/>
    <property type="match status" value="1"/>
</dbReference>
<feature type="transmembrane region" description="Helical" evidence="7">
    <location>
        <begin position="107"/>
        <end position="128"/>
    </location>
</feature>
<dbReference type="PANTHER" id="PTHR43390">
    <property type="entry name" value="SIGNAL PEPTIDASE I"/>
    <property type="match status" value="1"/>
</dbReference>
<evidence type="ECO:0000256" key="5">
    <source>
        <dbReference type="ARBA" id="ARBA00022801"/>
    </source>
</evidence>
<evidence type="ECO:0000256" key="8">
    <source>
        <dbReference type="SAM" id="MobiDB-lite"/>
    </source>
</evidence>
<evidence type="ECO:0000313" key="10">
    <source>
        <dbReference type="EMBL" id="EHI58742.1"/>
    </source>
</evidence>
<keyword evidence="7" id="KW-0472">Membrane</keyword>
<dbReference type="InterPro" id="IPR000223">
    <property type="entry name" value="Pept_S26A_signal_pept_1"/>
</dbReference>
<dbReference type="InterPro" id="IPR019757">
    <property type="entry name" value="Pept_S26A_signal_pept_1_Lys-AS"/>
</dbReference>
<proteinExistence type="inferred from homology"/>
<accession>G5IID0</accession>
<dbReference type="PATRIC" id="fig|742737.3.peg.3235"/>
<dbReference type="AlphaFoldDB" id="G5IID0"/>
<comment type="subcellular location">
    <subcellularLocation>
        <location evidence="2">Cell membrane</location>
        <topology evidence="2">Single-pass type II membrane protein</topology>
    </subcellularLocation>
    <subcellularLocation>
        <location evidence="7">Membrane</location>
        <topology evidence="7">Single-pass type II membrane protein</topology>
    </subcellularLocation>
</comment>
<dbReference type="GO" id="GO:0009003">
    <property type="term" value="F:signal peptidase activity"/>
    <property type="evidence" value="ECO:0007669"/>
    <property type="project" value="UniProtKB-EC"/>
</dbReference>
<feature type="region of interest" description="Disordered" evidence="8">
    <location>
        <begin position="1"/>
        <end position="23"/>
    </location>
</feature>
<dbReference type="OrthoDB" id="9802919at2"/>
<dbReference type="HOGENOM" id="CLU_028723_5_2_9"/>
<dbReference type="GO" id="GO:0004252">
    <property type="term" value="F:serine-type endopeptidase activity"/>
    <property type="evidence" value="ECO:0007669"/>
    <property type="project" value="InterPro"/>
</dbReference>
<keyword evidence="11" id="KW-1185">Reference proteome</keyword>
<dbReference type="InterPro" id="IPR019758">
    <property type="entry name" value="Pept_S26A_signal_pept_1_CS"/>
</dbReference>
<evidence type="ECO:0000256" key="1">
    <source>
        <dbReference type="ARBA" id="ARBA00000677"/>
    </source>
</evidence>
<comment type="similarity">
    <text evidence="3 7">Belongs to the peptidase S26 family.</text>
</comment>
<dbReference type="Proteomes" id="UP000005384">
    <property type="component" value="Unassembled WGS sequence"/>
</dbReference>
<organism evidence="10 11">
    <name type="scientific">Hungatella hathewayi WAL-18680</name>
    <dbReference type="NCBI Taxonomy" id="742737"/>
    <lineage>
        <taxon>Bacteria</taxon>
        <taxon>Bacillati</taxon>
        <taxon>Bacillota</taxon>
        <taxon>Clostridia</taxon>
        <taxon>Lachnospirales</taxon>
        <taxon>Lachnospiraceae</taxon>
        <taxon>Hungatella</taxon>
    </lineage>
</organism>
<dbReference type="Pfam" id="PF10502">
    <property type="entry name" value="Peptidase_S26"/>
    <property type="match status" value="1"/>
</dbReference>
<keyword evidence="5 7" id="KW-0378">Hydrolase</keyword>
<dbReference type="PRINTS" id="PR00727">
    <property type="entry name" value="LEADERPTASE"/>
</dbReference>
<comment type="catalytic activity">
    <reaction evidence="1 7">
        <text>Cleavage of hydrophobic, N-terminal signal or leader sequences from secreted and periplasmic proteins.</text>
        <dbReference type="EC" id="3.4.21.89"/>
    </reaction>
</comment>
<evidence type="ECO:0000256" key="3">
    <source>
        <dbReference type="ARBA" id="ARBA00009370"/>
    </source>
</evidence>
<feature type="compositionally biased region" description="Basic and acidic residues" evidence="8">
    <location>
        <begin position="1"/>
        <end position="17"/>
    </location>
</feature>
<keyword evidence="7" id="KW-0812">Transmembrane</keyword>
<keyword evidence="7" id="KW-1133">Transmembrane helix</keyword>
<protein>
    <recommendedName>
        <fullName evidence="4 7">Signal peptidase I</fullName>
        <ecNumber evidence="4 7">3.4.21.89</ecNumber>
    </recommendedName>
</protein>
<feature type="active site" evidence="6">
    <location>
        <position position="135"/>
    </location>
</feature>
<dbReference type="PANTHER" id="PTHR43390:SF1">
    <property type="entry name" value="CHLOROPLAST PROCESSING PEPTIDASE"/>
    <property type="match status" value="1"/>
</dbReference>
<evidence type="ECO:0000313" key="11">
    <source>
        <dbReference type="Proteomes" id="UP000005384"/>
    </source>
</evidence>
<dbReference type="Gene3D" id="2.10.109.10">
    <property type="entry name" value="Umud Fragment, subunit A"/>
    <property type="match status" value="1"/>
</dbReference>
<dbReference type="PROSITE" id="PS00761">
    <property type="entry name" value="SPASE_I_3"/>
    <property type="match status" value="1"/>
</dbReference>
<name>G5IID0_9FIRM</name>
<dbReference type="EC" id="3.4.21.89" evidence="4 7"/>
<evidence type="ECO:0000256" key="4">
    <source>
        <dbReference type="ARBA" id="ARBA00013208"/>
    </source>
</evidence>
<feature type="active site" evidence="6">
    <location>
        <position position="172"/>
    </location>
</feature>
<feature type="region of interest" description="Disordered" evidence="8">
    <location>
        <begin position="219"/>
        <end position="238"/>
    </location>
</feature>
<reference evidence="10 11" key="1">
    <citation type="submission" date="2011-08" db="EMBL/GenBank/DDBJ databases">
        <title>The Genome Sequence of Clostridium hathewayi WAL-18680.</title>
        <authorList>
            <consortium name="The Broad Institute Genome Sequencing Platform"/>
            <person name="Earl A."/>
            <person name="Ward D."/>
            <person name="Feldgarden M."/>
            <person name="Gevers D."/>
            <person name="Finegold S.M."/>
            <person name="Summanen P.H."/>
            <person name="Molitoris D.R."/>
            <person name="Song M."/>
            <person name="Daigneault M."/>
            <person name="Allen-Vercoe E."/>
            <person name="Young S.K."/>
            <person name="Zeng Q."/>
            <person name="Gargeya S."/>
            <person name="Fitzgerald M."/>
            <person name="Haas B."/>
            <person name="Abouelleil A."/>
            <person name="Alvarado L."/>
            <person name="Arachchi H.M."/>
            <person name="Berlin A."/>
            <person name="Brown A."/>
            <person name="Chapman S.B."/>
            <person name="Chen Z."/>
            <person name="Dunbar C."/>
            <person name="Freedman E."/>
            <person name="Gearin G."/>
            <person name="Gellesch M."/>
            <person name="Goldberg J."/>
            <person name="Griggs A."/>
            <person name="Gujja S."/>
            <person name="Heiman D."/>
            <person name="Howarth C."/>
            <person name="Larson L."/>
            <person name="Lui A."/>
            <person name="MacDonald P.J.P."/>
            <person name="Montmayeur A."/>
            <person name="Murphy C."/>
            <person name="Neiman D."/>
            <person name="Pearson M."/>
            <person name="Priest M."/>
            <person name="Roberts A."/>
            <person name="Saif S."/>
            <person name="Shea T."/>
            <person name="Shenoy N."/>
            <person name="Sisk P."/>
            <person name="Stolte C."/>
            <person name="Sykes S."/>
            <person name="Wortman J."/>
            <person name="Nusbaum C."/>
            <person name="Birren B."/>
        </authorList>
    </citation>
    <scope>NUCLEOTIDE SEQUENCE [LARGE SCALE GENOMIC DNA]</scope>
    <source>
        <strain evidence="10 11">WAL-18680</strain>
    </source>
</reference>
<dbReference type="InterPro" id="IPR036286">
    <property type="entry name" value="LexA/Signal_pep-like_sf"/>
</dbReference>
<dbReference type="RefSeq" id="WP_006781237.1">
    <property type="nucleotide sequence ID" value="NZ_CP040506.1"/>
</dbReference>
<sequence>METVGDRGASRRQERGGRVRKGKRESHFQAVRFGGFEESQIICYLWEIVKSVESVRGNLKRGREPGTAGQADECAEQLTELEKQMRRRVRIEMRRYFVRRRRRNVRILLGAIGAVACIVGIFGFLIGVDRVSGESMYPYLNHGDWIVYSRMGTEIQRGEVVVFVKNGENLVKRVAGVPGDTVEISESGNDVIVNGERIAEHDIHLTDAVQESSFAERKMTEKAGLTDGSQTSQTPFGKPLKMLDGQYMVLGDNRSVSIDSRDSRVGTVAQRDILGKVILVVRAR</sequence>